<evidence type="ECO:0000256" key="10">
    <source>
        <dbReference type="ARBA" id="ARBA00023315"/>
    </source>
</evidence>
<dbReference type="NCBIfam" id="NF005589">
    <property type="entry name" value="PRK07314.1"/>
    <property type="match status" value="1"/>
</dbReference>
<evidence type="ECO:0000256" key="6">
    <source>
        <dbReference type="ARBA" id="ARBA00022679"/>
    </source>
</evidence>
<comment type="catalytic activity">
    <reaction evidence="13 14">
        <text>a fatty acyl-[ACP] + malonyl-[ACP] + H(+) = a 3-oxoacyl-[ACP] + holo-[ACP] + CO2</text>
        <dbReference type="Rhea" id="RHEA:22836"/>
        <dbReference type="Rhea" id="RHEA-COMP:9623"/>
        <dbReference type="Rhea" id="RHEA-COMP:9685"/>
        <dbReference type="Rhea" id="RHEA-COMP:9916"/>
        <dbReference type="Rhea" id="RHEA-COMP:14125"/>
        <dbReference type="ChEBI" id="CHEBI:15378"/>
        <dbReference type="ChEBI" id="CHEBI:16526"/>
        <dbReference type="ChEBI" id="CHEBI:64479"/>
        <dbReference type="ChEBI" id="CHEBI:78449"/>
        <dbReference type="ChEBI" id="CHEBI:78776"/>
        <dbReference type="ChEBI" id="CHEBI:138651"/>
    </reaction>
</comment>
<dbReference type="GO" id="GO:0006633">
    <property type="term" value="P:fatty acid biosynthetic process"/>
    <property type="evidence" value="ECO:0007669"/>
    <property type="project" value="UniProtKB-UniRule"/>
</dbReference>
<evidence type="ECO:0000259" key="17">
    <source>
        <dbReference type="PROSITE" id="PS52004"/>
    </source>
</evidence>
<feature type="domain" description="Ketosynthase family 3 (KS3)" evidence="17">
    <location>
        <begin position="32"/>
        <end position="438"/>
    </location>
</feature>
<dbReference type="UniPathway" id="UPA00094"/>
<evidence type="ECO:0000256" key="16">
    <source>
        <dbReference type="RuleBase" id="RU003694"/>
    </source>
</evidence>
<keyword evidence="19" id="KW-1185">Reference proteome</keyword>
<dbReference type="EC" id="2.3.1.179" evidence="3 14"/>
<dbReference type="PROSITE" id="PS00606">
    <property type="entry name" value="KS3_1"/>
    <property type="match status" value="1"/>
</dbReference>
<evidence type="ECO:0000256" key="9">
    <source>
        <dbReference type="ARBA" id="ARBA00023160"/>
    </source>
</evidence>
<evidence type="ECO:0000313" key="19">
    <source>
        <dbReference type="Proteomes" id="UP000295718"/>
    </source>
</evidence>
<protein>
    <recommendedName>
        <fullName evidence="4 14">3-oxoacyl-[acyl-carrier-protein] synthase 2</fullName>
        <ecNumber evidence="3 14">2.3.1.179</ecNumber>
    </recommendedName>
</protein>
<dbReference type="GO" id="GO:0005829">
    <property type="term" value="C:cytosol"/>
    <property type="evidence" value="ECO:0007669"/>
    <property type="project" value="TreeGrafter"/>
</dbReference>
<dbReference type="SUPFAM" id="SSF53901">
    <property type="entry name" value="Thiolase-like"/>
    <property type="match status" value="2"/>
</dbReference>
<dbReference type="STRING" id="1469948.GCA_000732725_02926"/>
<comment type="function">
    <text evidence="11 14">Involved in the type II fatty acid elongation cycle. Catalyzes the elongation of a wide range of acyl-ACP by the addition of two carbons from malonyl-ACP to an acyl acceptor. Can efficiently catalyze the conversion of palmitoleoyl-ACP (cis-hexadec-9-enoyl-ACP) to cis-vaccenoyl-ACP (cis-octadec-11-enoyl-ACP), an essential step in the thermal regulation of fatty acid composition.</text>
</comment>
<evidence type="ECO:0000256" key="2">
    <source>
        <dbReference type="ARBA" id="ARBA00008467"/>
    </source>
</evidence>
<organism evidence="18 19">
    <name type="scientific">Kineothrix alysoides</name>
    <dbReference type="NCBI Taxonomy" id="1469948"/>
    <lineage>
        <taxon>Bacteria</taxon>
        <taxon>Bacillati</taxon>
        <taxon>Bacillota</taxon>
        <taxon>Clostridia</taxon>
        <taxon>Lachnospirales</taxon>
        <taxon>Lachnospiraceae</taxon>
        <taxon>Kineothrix</taxon>
    </lineage>
</organism>
<sequence>MINGRRRFELKVCKDTRTKSPDFERSISIKMSRRVVVTGLGAITPIGLSVDEFWTSVKAGKVGFDKITKFDTSEYKCKLAAEVKGFEAKDFMDVKAGKRMELFSQYAVAATKEALEDAGIDMEKEDGFRVGVSMGSGIGSLQAMEREHTKLLEKGPGRVNPLLVPLMICNMAAGNVSIQFGLKGKNINVVTACATGTNSIGEAFRSIQYGEADVMVAGGTESSITPVGVAGFTALTALTSSEDKNRCSIPFDKERSGFVMGEGSAAVILEELEHAKKRGAKIYAEVVGYGCTADAYHITSPAEDGEGAAKAMEFAIGDAGIRPEDITYINAHGTSTHHNDLFETRAIKKAFGDHARNVKINSTKSMVGHLLGAAGALEFVTCVKELEEGYIHRTVGYQIPDEECDLDYCKEAVEEAFTYALSNSLGFGGHNSTIIAKKYTE</sequence>
<evidence type="ECO:0000256" key="4">
    <source>
        <dbReference type="ARBA" id="ARBA00014657"/>
    </source>
</evidence>
<dbReference type="Pfam" id="PF02801">
    <property type="entry name" value="Ketoacyl-synt_C"/>
    <property type="match status" value="1"/>
</dbReference>
<comment type="caution">
    <text evidence="18">The sequence shown here is derived from an EMBL/GenBank/DDBJ whole genome shotgun (WGS) entry which is preliminary data.</text>
</comment>
<evidence type="ECO:0000256" key="11">
    <source>
        <dbReference type="ARBA" id="ARBA00024006"/>
    </source>
</evidence>
<dbReference type="GO" id="GO:0004315">
    <property type="term" value="F:3-oxoacyl-[acyl-carrier-protein] synthase activity"/>
    <property type="evidence" value="ECO:0007669"/>
    <property type="project" value="UniProtKB-UniRule"/>
</dbReference>
<dbReference type="PROSITE" id="PS52004">
    <property type="entry name" value="KS3_2"/>
    <property type="match status" value="1"/>
</dbReference>
<evidence type="ECO:0000256" key="15">
    <source>
        <dbReference type="PIRSR" id="PIRSR000447-1"/>
    </source>
</evidence>
<dbReference type="EMBL" id="SLUO01000010">
    <property type="protein sequence ID" value="TCL56984.1"/>
    <property type="molecule type" value="Genomic_DNA"/>
</dbReference>
<proteinExistence type="inferred from homology"/>
<reference evidence="18 19" key="1">
    <citation type="submission" date="2019-03" db="EMBL/GenBank/DDBJ databases">
        <title>Genomic Encyclopedia of Type Strains, Phase IV (KMG-IV): sequencing the most valuable type-strain genomes for metagenomic binning, comparative biology and taxonomic classification.</title>
        <authorList>
            <person name="Goeker M."/>
        </authorList>
    </citation>
    <scope>NUCLEOTIDE SEQUENCE [LARGE SCALE GENOMIC DNA]</scope>
    <source>
        <strain evidence="18 19">DSM 100556</strain>
    </source>
</reference>
<dbReference type="InterPro" id="IPR016039">
    <property type="entry name" value="Thiolase-like"/>
</dbReference>
<keyword evidence="8" id="KW-0443">Lipid metabolism</keyword>
<dbReference type="InterPro" id="IPR017568">
    <property type="entry name" value="3-oxoacyl-ACP_synth-2"/>
</dbReference>
<keyword evidence="7" id="KW-0276">Fatty acid metabolism</keyword>
<keyword evidence="5 14" id="KW-0444">Lipid biosynthesis</keyword>
<dbReference type="NCBIfam" id="TIGR03150">
    <property type="entry name" value="fabF"/>
    <property type="match status" value="1"/>
</dbReference>
<evidence type="ECO:0000256" key="8">
    <source>
        <dbReference type="ARBA" id="ARBA00023098"/>
    </source>
</evidence>
<name>A0A4R1QXT2_9FIRM</name>
<dbReference type="Gene3D" id="3.40.47.10">
    <property type="match status" value="1"/>
</dbReference>
<dbReference type="PIRSF" id="PIRSF000447">
    <property type="entry name" value="KAS_II"/>
    <property type="match status" value="1"/>
</dbReference>
<keyword evidence="9 14" id="KW-0275">Fatty acid biosynthesis</keyword>
<feature type="active site" description="For beta-ketoacyl synthase activity" evidence="15">
    <location>
        <position position="193"/>
    </location>
</feature>
<dbReference type="InterPro" id="IPR018201">
    <property type="entry name" value="Ketoacyl_synth_AS"/>
</dbReference>
<keyword evidence="6 14" id="KW-0808">Transferase</keyword>
<dbReference type="InterPro" id="IPR014031">
    <property type="entry name" value="Ketoacyl_synth_C"/>
</dbReference>
<accession>A0A4R1QXT2</accession>
<comment type="similarity">
    <text evidence="2 14 16">Belongs to the thiolase-like superfamily. Beta-ketoacyl-ACP synthases family.</text>
</comment>
<evidence type="ECO:0000256" key="13">
    <source>
        <dbReference type="ARBA" id="ARBA00047659"/>
    </source>
</evidence>
<dbReference type="AlphaFoldDB" id="A0A4R1QXT2"/>
<dbReference type="Proteomes" id="UP000295718">
    <property type="component" value="Unassembled WGS sequence"/>
</dbReference>
<dbReference type="CDD" id="cd00834">
    <property type="entry name" value="KAS_I_II"/>
    <property type="match status" value="1"/>
</dbReference>
<evidence type="ECO:0000256" key="12">
    <source>
        <dbReference type="ARBA" id="ARBA00047318"/>
    </source>
</evidence>
<comment type="pathway">
    <text evidence="1 14">Lipid metabolism; fatty acid biosynthesis.</text>
</comment>
<dbReference type="InterPro" id="IPR000794">
    <property type="entry name" value="Beta-ketoacyl_synthase"/>
</dbReference>
<evidence type="ECO:0000256" key="14">
    <source>
        <dbReference type="PIRNR" id="PIRNR000447"/>
    </source>
</evidence>
<dbReference type="Pfam" id="PF00109">
    <property type="entry name" value="ketoacyl-synt"/>
    <property type="match status" value="1"/>
</dbReference>
<evidence type="ECO:0000256" key="7">
    <source>
        <dbReference type="ARBA" id="ARBA00022832"/>
    </source>
</evidence>
<evidence type="ECO:0000256" key="1">
    <source>
        <dbReference type="ARBA" id="ARBA00005194"/>
    </source>
</evidence>
<dbReference type="InterPro" id="IPR020841">
    <property type="entry name" value="PKS_Beta-ketoAc_synthase_dom"/>
</dbReference>
<dbReference type="FunFam" id="3.40.47.10:FF:000009">
    <property type="entry name" value="3-oxoacyl-[acyl-carrier-protein] synthase 2"/>
    <property type="match status" value="1"/>
</dbReference>
<dbReference type="SMART" id="SM00825">
    <property type="entry name" value="PKS_KS"/>
    <property type="match status" value="1"/>
</dbReference>
<evidence type="ECO:0000256" key="3">
    <source>
        <dbReference type="ARBA" id="ARBA00012356"/>
    </source>
</evidence>
<dbReference type="InterPro" id="IPR014030">
    <property type="entry name" value="Ketoacyl_synth_N"/>
</dbReference>
<evidence type="ECO:0000313" key="18">
    <source>
        <dbReference type="EMBL" id="TCL56984.1"/>
    </source>
</evidence>
<evidence type="ECO:0000256" key="5">
    <source>
        <dbReference type="ARBA" id="ARBA00022516"/>
    </source>
</evidence>
<keyword evidence="10 14" id="KW-0012">Acyltransferase</keyword>
<dbReference type="PANTHER" id="PTHR11712:SF336">
    <property type="entry name" value="3-OXOACYL-[ACYL-CARRIER-PROTEIN] SYNTHASE, MITOCHONDRIAL"/>
    <property type="match status" value="1"/>
</dbReference>
<dbReference type="PANTHER" id="PTHR11712">
    <property type="entry name" value="POLYKETIDE SYNTHASE-RELATED"/>
    <property type="match status" value="1"/>
</dbReference>
<gene>
    <name evidence="18" type="ORF">EDD76_110157</name>
</gene>
<comment type="catalytic activity">
    <reaction evidence="12 14">
        <text>(9Z)-hexadecenoyl-[ACP] + malonyl-[ACP] + H(+) = 3-oxo-(11Z)-octadecenoyl-[ACP] + holo-[ACP] + CO2</text>
        <dbReference type="Rhea" id="RHEA:55040"/>
        <dbReference type="Rhea" id="RHEA-COMP:9623"/>
        <dbReference type="Rhea" id="RHEA-COMP:9685"/>
        <dbReference type="Rhea" id="RHEA-COMP:10800"/>
        <dbReference type="Rhea" id="RHEA-COMP:14074"/>
        <dbReference type="ChEBI" id="CHEBI:15378"/>
        <dbReference type="ChEBI" id="CHEBI:16526"/>
        <dbReference type="ChEBI" id="CHEBI:64479"/>
        <dbReference type="ChEBI" id="CHEBI:78449"/>
        <dbReference type="ChEBI" id="CHEBI:83989"/>
        <dbReference type="ChEBI" id="CHEBI:138538"/>
        <dbReference type="EC" id="2.3.1.179"/>
    </reaction>
</comment>